<comment type="subcellular location">
    <subcellularLocation>
        <location evidence="1 7">Cell membrane</location>
        <topology evidence="1 7">Multi-pass membrane protein</topology>
    </subcellularLocation>
</comment>
<evidence type="ECO:0000256" key="1">
    <source>
        <dbReference type="ARBA" id="ARBA00004651"/>
    </source>
</evidence>
<feature type="transmembrane region" description="Helical" evidence="7">
    <location>
        <begin position="78"/>
        <end position="99"/>
    </location>
</feature>
<evidence type="ECO:0000313" key="9">
    <source>
        <dbReference type="EMBL" id="BDZ44128.1"/>
    </source>
</evidence>
<dbReference type="PROSITE" id="PS50928">
    <property type="entry name" value="ABC_TM1"/>
    <property type="match status" value="1"/>
</dbReference>
<keyword evidence="3" id="KW-1003">Cell membrane</keyword>
<evidence type="ECO:0000256" key="5">
    <source>
        <dbReference type="ARBA" id="ARBA00022989"/>
    </source>
</evidence>
<proteinExistence type="inferred from homology"/>
<dbReference type="Proteomes" id="UP001321498">
    <property type="component" value="Chromosome"/>
</dbReference>
<keyword evidence="6 7" id="KW-0472">Membrane</keyword>
<dbReference type="PANTHER" id="PTHR43744:SF3">
    <property type="entry name" value="LACTOSE TRANSPORT SYSTEM PERMEASE PROTEIN LACG"/>
    <property type="match status" value="1"/>
</dbReference>
<dbReference type="CDD" id="cd06261">
    <property type="entry name" value="TM_PBP2"/>
    <property type="match status" value="1"/>
</dbReference>
<dbReference type="InterPro" id="IPR000515">
    <property type="entry name" value="MetI-like"/>
</dbReference>
<feature type="transmembrane region" description="Helical" evidence="7">
    <location>
        <begin position="143"/>
        <end position="165"/>
    </location>
</feature>
<comment type="similarity">
    <text evidence="7">Belongs to the binding-protein-dependent transport system permease family.</text>
</comment>
<dbReference type="RefSeq" id="WP_286277624.1">
    <property type="nucleotide sequence ID" value="NZ_AP027731.1"/>
</dbReference>
<reference evidence="10" key="1">
    <citation type="journal article" date="2019" name="Int. J. Syst. Evol. Microbiol.">
        <title>The Global Catalogue of Microorganisms (GCM) 10K type strain sequencing project: providing services to taxonomists for standard genome sequencing and annotation.</title>
        <authorList>
            <consortium name="The Broad Institute Genomics Platform"/>
            <consortium name="The Broad Institute Genome Sequencing Center for Infectious Disease"/>
            <person name="Wu L."/>
            <person name="Ma J."/>
        </authorList>
    </citation>
    <scope>NUCLEOTIDE SEQUENCE [LARGE SCALE GENOMIC DNA]</scope>
    <source>
        <strain evidence="10">NBRC 108725</strain>
    </source>
</reference>
<feature type="transmembrane region" description="Helical" evidence="7">
    <location>
        <begin position="14"/>
        <end position="35"/>
    </location>
</feature>
<dbReference type="Pfam" id="PF00528">
    <property type="entry name" value="BPD_transp_1"/>
    <property type="match status" value="1"/>
</dbReference>
<evidence type="ECO:0000259" key="8">
    <source>
        <dbReference type="PROSITE" id="PS50928"/>
    </source>
</evidence>
<sequence length="279" mass="30070">MFNRYTPATLVREVVLVLVTVVILFPFYLLVVMALKDTKESVVSSPVALPSSPTLENFATVLSGEGRNNVLSGLMNSVIITVGSVVMLIVFGSIAAYVISRRPGRLGGAAYVSFVVGIILPFQLAIIPVYVALRVLGLLGTHIGMIILYTGLLMPLTVFLYTGFARALPRDYEEAAAIDGASKISIFLRIVFPLLSPATGTVAILTGLIVWNDFFNALIFLSGSKSTTLPVMVYSFVGENVTAWNLVFTVVIISMIPILAFYLFAQKKFIQGFAGGMKG</sequence>
<keyword evidence="5 7" id="KW-1133">Transmembrane helix</keyword>
<dbReference type="SUPFAM" id="SSF161098">
    <property type="entry name" value="MetI-like"/>
    <property type="match status" value="1"/>
</dbReference>
<name>A0ABM8G7J0_9MICO</name>
<dbReference type="PANTHER" id="PTHR43744">
    <property type="entry name" value="ABC TRANSPORTER PERMEASE PROTEIN MG189-RELATED-RELATED"/>
    <property type="match status" value="1"/>
</dbReference>
<protein>
    <submittedName>
        <fullName evidence="9">Sugar ABC transporter permease</fullName>
    </submittedName>
</protein>
<feature type="transmembrane region" description="Helical" evidence="7">
    <location>
        <begin position="111"/>
        <end position="131"/>
    </location>
</feature>
<feature type="transmembrane region" description="Helical" evidence="7">
    <location>
        <begin position="243"/>
        <end position="265"/>
    </location>
</feature>
<keyword evidence="2 7" id="KW-0813">Transport</keyword>
<accession>A0ABM8G7J0</accession>
<evidence type="ECO:0000256" key="6">
    <source>
        <dbReference type="ARBA" id="ARBA00023136"/>
    </source>
</evidence>
<organism evidence="9 10">
    <name type="scientific">Naasia aerilata</name>
    <dbReference type="NCBI Taxonomy" id="1162966"/>
    <lineage>
        <taxon>Bacteria</taxon>
        <taxon>Bacillati</taxon>
        <taxon>Actinomycetota</taxon>
        <taxon>Actinomycetes</taxon>
        <taxon>Micrococcales</taxon>
        <taxon>Microbacteriaceae</taxon>
        <taxon>Naasia</taxon>
    </lineage>
</organism>
<feature type="domain" description="ABC transmembrane type-1" evidence="8">
    <location>
        <begin position="74"/>
        <end position="265"/>
    </location>
</feature>
<keyword evidence="4 7" id="KW-0812">Transmembrane</keyword>
<keyword evidence="10" id="KW-1185">Reference proteome</keyword>
<evidence type="ECO:0000256" key="3">
    <source>
        <dbReference type="ARBA" id="ARBA00022475"/>
    </source>
</evidence>
<dbReference type="Gene3D" id="1.10.3720.10">
    <property type="entry name" value="MetI-like"/>
    <property type="match status" value="1"/>
</dbReference>
<evidence type="ECO:0000256" key="7">
    <source>
        <dbReference type="RuleBase" id="RU363032"/>
    </source>
</evidence>
<gene>
    <name evidence="9" type="ORF">GCM10025866_00370</name>
</gene>
<evidence type="ECO:0000313" key="10">
    <source>
        <dbReference type="Proteomes" id="UP001321498"/>
    </source>
</evidence>
<evidence type="ECO:0000256" key="4">
    <source>
        <dbReference type="ARBA" id="ARBA00022692"/>
    </source>
</evidence>
<feature type="transmembrane region" description="Helical" evidence="7">
    <location>
        <begin position="186"/>
        <end position="211"/>
    </location>
</feature>
<dbReference type="InterPro" id="IPR035906">
    <property type="entry name" value="MetI-like_sf"/>
</dbReference>
<dbReference type="EMBL" id="AP027731">
    <property type="protein sequence ID" value="BDZ44128.1"/>
    <property type="molecule type" value="Genomic_DNA"/>
</dbReference>
<evidence type="ECO:0000256" key="2">
    <source>
        <dbReference type="ARBA" id="ARBA00022448"/>
    </source>
</evidence>